<dbReference type="Pfam" id="PF00753">
    <property type="entry name" value="Lactamase_B"/>
    <property type="match status" value="1"/>
</dbReference>
<protein>
    <submittedName>
        <fullName evidence="2">Beta-lactamase superfamily II metal-dependent hydrolase</fullName>
    </submittedName>
</protein>
<accession>A0ABS2Q3G8</accession>
<dbReference type="InterPro" id="IPR035681">
    <property type="entry name" value="ComA-like_MBL"/>
</dbReference>
<sequence length="302" mass="34080">MGKWVMIITAVILFFTPLRLVSAKEQPMRVHFIDVGQADCILIQTPQQKNILIDAGDMRSGSKIVQYLKSHGVMTLDALIATHPHHDHIGSMPDIIYNFKVKAFYMPNLTNNTRSYKLLRQAIKDEKIMVFNAKAGNKIEVEPNISINIVGPLKGRYDSMNDYSYVLKLVYKKNSFLLMADAGEQSETELLSRGMNVKANIIKIGHHGADTGSTLPFLKKVNPDAAVISVGRHNPWGYPKRAVINRLKYLKVPTYRTDRLGSIVATSDGRSIHFTYEESKRTDPSSIYFDRRSIIKKVNTGK</sequence>
<evidence type="ECO:0000313" key="3">
    <source>
        <dbReference type="Proteomes" id="UP000808914"/>
    </source>
</evidence>
<dbReference type="GO" id="GO:0016787">
    <property type="term" value="F:hydrolase activity"/>
    <property type="evidence" value="ECO:0007669"/>
    <property type="project" value="UniProtKB-KW"/>
</dbReference>
<comment type="caution">
    <text evidence="2">The sequence shown here is derived from an EMBL/GenBank/DDBJ whole genome shotgun (WGS) entry which is preliminary data.</text>
</comment>
<dbReference type="InterPro" id="IPR001279">
    <property type="entry name" value="Metallo-B-lactamas"/>
</dbReference>
<dbReference type="InterPro" id="IPR052159">
    <property type="entry name" value="Competence_DNA_uptake"/>
</dbReference>
<dbReference type="PANTHER" id="PTHR30619">
    <property type="entry name" value="DNA INTERNALIZATION/COMPETENCE PROTEIN COMEC/REC2"/>
    <property type="match status" value="1"/>
</dbReference>
<keyword evidence="2" id="KW-0378">Hydrolase</keyword>
<gene>
    <name evidence="2" type="ORF">JOD45_003078</name>
</gene>
<reference evidence="2 3" key="1">
    <citation type="submission" date="2021-01" db="EMBL/GenBank/DDBJ databases">
        <title>Genomic Encyclopedia of Type Strains, Phase IV (KMG-IV): sequencing the most valuable type-strain genomes for metagenomic binning, comparative biology and taxonomic classification.</title>
        <authorList>
            <person name="Goeker M."/>
        </authorList>
    </citation>
    <scope>NUCLEOTIDE SEQUENCE [LARGE SCALE GENOMIC DNA]</scope>
    <source>
        <strain evidence="2 3">DSM 28236</strain>
    </source>
</reference>
<keyword evidence="3" id="KW-1185">Reference proteome</keyword>
<dbReference type="SMART" id="SM00849">
    <property type="entry name" value="Lactamase_B"/>
    <property type="match status" value="1"/>
</dbReference>
<dbReference type="Gene3D" id="3.60.15.10">
    <property type="entry name" value="Ribonuclease Z/Hydroxyacylglutathione hydrolase-like"/>
    <property type="match status" value="1"/>
</dbReference>
<evidence type="ECO:0000259" key="1">
    <source>
        <dbReference type="SMART" id="SM00849"/>
    </source>
</evidence>
<organism evidence="2 3">
    <name type="scientific">Scopulibacillus daqui</name>
    <dbReference type="NCBI Taxonomy" id="1469162"/>
    <lineage>
        <taxon>Bacteria</taxon>
        <taxon>Bacillati</taxon>
        <taxon>Bacillota</taxon>
        <taxon>Bacilli</taxon>
        <taxon>Bacillales</taxon>
        <taxon>Sporolactobacillaceae</taxon>
        <taxon>Scopulibacillus</taxon>
    </lineage>
</organism>
<dbReference type="PANTHER" id="PTHR30619:SF7">
    <property type="entry name" value="BETA-LACTAMASE DOMAIN PROTEIN"/>
    <property type="match status" value="1"/>
</dbReference>
<dbReference type="Proteomes" id="UP000808914">
    <property type="component" value="Unassembled WGS sequence"/>
</dbReference>
<dbReference type="InterPro" id="IPR036866">
    <property type="entry name" value="RibonucZ/Hydroxyglut_hydro"/>
</dbReference>
<dbReference type="RefSeq" id="WP_205004720.1">
    <property type="nucleotide sequence ID" value="NZ_JAFBER010000031.1"/>
</dbReference>
<proteinExistence type="predicted"/>
<evidence type="ECO:0000313" key="2">
    <source>
        <dbReference type="EMBL" id="MBM7646844.1"/>
    </source>
</evidence>
<dbReference type="CDD" id="cd07731">
    <property type="entry name" value="ComA-like_MBL-fold"/>
    <property type="match status" value="1"/>
</dbReference>
<dbReference type="EMBL" id="JAFBER010000031">
    <property type="protein sequence ID" value="MBM7646844.1"/>
    <property type="molecule type" value="Genomic_DNA"/>
</dbReference>
<name>A0ABS2Q3G8_9BACL</name>
<dbReference type="SUPFAM" id="SSF56281">
    <property type="entry name" value="Metallo-hydrolase/oxidoreductase"/>
    <property type="match status" value="1"/>
</dbReference>
<feature type="domain" description="Metallo-beta-lactamase" evidence="1">
    <location>
        <begin position="37"/>
        <end position="232"/>
    </location>
</feature>